<keyword evidence="2" id="KW-1185">Reference proteome</keyword>
<evidence type="ECO:0000313" key="2">
    <source>
        <dbReference type="Proteomes" id="UP000683925"/>
    </source>
</evidence>
<dbReference type="EMBL" id="CAJJDP010000176">
    <property type="protein sequence ID" value="CAD8214248.1"/>
    <property type="molecule type" value="Genomic_DNA"/>
</dbReference>
<dbReference type="AlphaFoldDB" id="A0A8S1YL69"/>
<evidence type="ECO:0000313" key="1">
    <source>
        <dbReference type="EMBL" id="CAD8214248.1"/>
    </source>
</evidence>
<organism evidence="1 2">
    <name type="scientific">Paramecium octaurelia</name>
    <dbReference type="NCBI Taxonomy" id="43137"/>
    <lineage>
        <taxon>Eukaryota</taxon>
        <taxon>Sar</taxon>
        <taxon>Alveolata</taxon>
        <taxon>Ciliophora</taxon>
        <taxon>Intramacronucleata</taxon>
        <taxon>Oligohymenophorea</taxon>
        <taxon>Peniculida</taxon>
        <taxon>Parameciidae</taxon>
        <taxon>Paramecium</taxon>
    </lineage>
</organism>
<gene>
    <name evidence="1" type="ORF">POCTA_138.1.T1720020</name>
</gene>
<protein>
    <submittedName>
        <fullName evidence="1">Uncharacterized protein</fullName>
    </submittedName>
</protein>
<comment type="caution">
    <text evidence="1">The sequence shown here is derived from an EMBL/GenBank/DDBJ whole genome shotgun (WGS) entry which is preliminary data.</text>
</comment>
<proteinExistence type="predicted"/>
<accession>A0A8S1YL69</accession>
<name>A0A8S1YL69_PAROT</name>
<sequence>MIELLMGDQIWRLRNQIEKLRINPRESPREQKQQKINMNDRFPRSENNIQILYNKNYQRIYNAEKQLNKNRKLRKIINIINYYYQYQLVQTKLINLNKFSTE</sequence>
<reference evidence="1" key="1">
    <citation type="submission" date="2021-01" db="EMBL/GenBank/DDBJ databases">
        <authorList>
            <consortium name="Genoscope - CEA"/>
            <person name="William W."/>
        </authorList>
    </citation>
    <scope>NUCLEOTIDE SEQUENCE</scope>
</reference>
<dbReference type="Proteomes" id="UP000683925">
    <property type="component" value="Unassembled WGS sequence"/>
</dbReference>